<dbReference type="PANTHER" id="PTHR47331">
    <property type="entry name" value="PHD-TYPE DOMAIN-CONTAINING PROTEIN"/>
    <property type="match status" value="1"/>
</dbReference>
<keyword evidence="3" id="KW-1185">Reference proteome</keyword>
<organism evidence="2 3">
    <name type="scientific">Stylophora pistillata</name>
    <name type="common">Smooth cauliflower coral</name>
    <dbReference type="NCBI Taxonomy" id="50429"/>
    <lineage>
        <taxon>Eukaryota</taxon>
        <taxon>Metazoa</taxon>
        <taxon>Cnidaria</taxon>
        <taxon>Anthozoa</taxon>
        <taxon>Hexacorallia</taxon>
        <taxon>Scleractinia</taxon>
        <taxon>Astrocoeniina</taxon>
        <taxon>Pocilloporidae</taxon>
        <taxon>Stylophora</taxon>
    </lineage>
</organism>
<dbReference type="InterPro" id="IPR008042">
    <property type="entry name" value="Retrotrans_Pao"/>
</dbReference>
<dbReference type="InterPro" id="IPR040676">
    <property type="entry name" value="DUF5641"/>
</dbReference>
<dbReference type="EMBL" id="LSMT01000032">
    <property type="protein sequence ID" value="PFX31750.1"/>
    <property type="molecule type" value="Genomic_DNA"/>
</dbReference>
<gene>
    <name evidence="2" type="ORF">AWC38_SpisGene3444</name>
</gene>
<evidence type="ECO:0000313" key="3">
    <source>
        <dbReference type="Proteomes" id="UP000225706"/>
    </source>
</evidence>
<dbReference type="OrthoDB" id="5985749at2759"/>
<feature type="domain" description="DUF5641" evidence="1">
    <location>
        <begin position="554"/>
        <end position="646"/>
    </location>
</feature>
<dbReference type="PANTHER" id="PTHR47331:SF1">
    <property type="entry name" value="GAG-LIKE PROTEIN"/>
    <property type="match status" value="1"/>
</dbReference>
<dbReference type="Pfam" id="PF05380">
    <property type="entry name" value="Peptidase_A17"/>
    <property type="match status" value="1"/>
</dbReference>
<dbReference type="AlphaFoldDB" id="A0A2B4SS76"/>
<dbReference type="Proteomes" id="UP000225706">
    <property type="component" value="Unassembled WGS sequence"/>
</dbReference>
<dbReference type="Pfam" id="PF18701">
    <property type="entry name" value="DUF5641"/>
    <property type="match status" value="1"/>
</dbReference>
<evidence type="ECO:0000313" key="2">
    <source>
        <dbReference type="EMBL" id="PFX31750.1"/>
    </source>
</evidence>
<reference evidence="3" key="1">
    <citation type="journal article" date="2017" name="bioRxiv">
        <title>Comparative analysis of the genomes of Stylophora pistillata and Acropora digitifera provides evidence for extensive differences between species of corals.</title>
        <authorList>
            <person name="Voolstra C.R."/>
            <person name="Li Y."/>
            <person name="Liew Y.J."/>
            <person name="Baumgarten S."/>
            <person name="Zoccola D."/>
            <person name="Flot J.-F."/>
            <person name="Tambutte S."/>
            <person name="Allemand D."/>
            <person name="Aranda M."/>
        </authorList>
    </citation>
    <scope>NUCLEOTIDE SEQUENCE [LARGE SCALE GENOMIC DNA]</scope>
</reference>
<dbReference type="STRING" id="50429.A0A2B4SS76"/>
<comment type="caution">
    <text evidence="2">The sequence shown here is derived from an EMBL/GenBank/DDBJ whole genome shotgun (WGS) entry which is preliminary data.</text>
</comment>
<sequence length="654" mass="74479">MQKPKIAKEVGFKAQLEEKEVNLLALEDYDSASDEESSVAVLLRVTTLQAMHLVKFSGSAVGFPVFRKRIRDNLEDGLLSDAQKIEFLPKFVTGEAYDVVARSAGCSYEDIVANLEDRYGQPATVAAACVEKLTVGPKLGNRDFKGLGNFAEQLQCATKRLQGDYEREASTTANMKLIAGRLPDYLINKWADSRNAPIKTVSIPRLELQEALLAARVDLAVRNELNSEFEQVLSWTESMIVLNYIHNENKRFQTYVANRVGEIRDLTSPHQWRDCPGKLNPADNVSRGLGMNEFLKNERWLKGPPFLYSSEDHWPETKFENIAVEKLEIKKEVYVTTVNPTASLNCLLTRFSSWIALLRTFAWLLNFLQWIKWSSKKKKEETNTCEVTRRISQEEIEKSKREVVKLVQKSVFPQEIKDLKAGRQVKASSHIVKLKLTIMNDGVLRVGERKRKSCREAMGRHLCMYEFSSRASRGCQVPGNRLLHLAADEISKSKGTCVKELRSDNGSNFVGADREIKEAIDEIDNEKVGREFSQRGLNLPPEVVDDSDKFSRERLRQAQLLANHYWRRWLREYIPSLQERQKWHKAQRNLKIGELVLIADDNVPRHQWPLGLVSNVFPGPDGLVRSVEVRTKGSTHPRPITKICLLEESDSGEA</sequence>
<protein>
    <recommendedName>
        <fullName evidence="1">DUF5641 domain-containing protein</fullName>
    </recommendedName>
</protein>
<accession>A0A2B4SS76</accession>
<name>A0A2B4SS76_STYPI</name>
<evidence type="ECO:0000259" key="1">
    <source>
        <dbReference type="Pfam" id="PF18701"/>
    </source>
</evidence>
<proteinExistence type="predicted"/>